<dbReference type="PANTHER" id="PTHR11439:SF511">
    <property type="match status" value="1"/>
</dbReference>
<keyword evidence="3" id="KW-1185">Reference proteome</keyword>
<feature type="domain" description="Reverse transcriptase Ty1/copia-type" evidence="1">
    <location>
        <begin position="7"/>
        <end position="132"/>
    </location>
</feature>
<dbReference type="InterPro" id="IPR043502">
    <property type="entry name" value="DNA/RNA_pol_sf"/>
</dbReference>
<comment type="caution">
    <text evidence="2">The sequence shown here is derived from an EMBL/GenBank/DDBJ whole genome shotgun (WGS) entry which is preliminary data.</text>
</comment>
<accession>A0ABD3BD86</accession>
<dbReference type="AlphaFoldDB" id="A0ABD3BD86"/>
<dbReference type="CDD" id="cd09272">
    <property type="entry name" value="RNase_HI_RT_Ty1"/>
    <property type="match status" value="1"/>
</dbReference>
<evidence type="ECO:0000259" key="1">
    <source>
        <dbReference type="Pfam" id="PF07727"/>
    </source>
</evidence>
<dbReference type="Proteomes" id="UP001632038">
    <property type="component" value="Unassembled WGS sequence"/>
</dbReference>
<evidence type="ECO:0000313" key="3">
    <source>
        <dbReference type="Proteomes" id="UP001632038"/>
    </source>
</evidence>
<reference evidence="3" key="1">
    <citation type="journal article" date="2024" name="IScience">
        <title>Strigolactones Initiate the Formation of Haustorium-like Structures in Castilleja.</title>
        <authorList>
            <person name="Buerger M."/>
            <person name="Peterson D."/>
            <person name="Chory J."/>
        </authorList>
    </citation>
    <scope>NUCLEOTIDE SEQUENCE [LARGE SCALE GENOMIC DNA]</scope>
</reference>
<dbReference type="InterPro" id="IPR013103">
    <property type="entry name" value="RVT_2"/>
</dbReference>
<dbReference type="EMBL" id="JAVIJP010000100">
    <property type="protein sequence ID" value="KAL3615224.1"/>
    <property type="molecule type" value="Genomic_DNA"/>
</dbReference>
<protein>
    <recommendedName>
        <fullName evidence="1">Reverse transcriptase Ty1/copia-type domain-containing protein</fullName>
    </recommendedName>
</protein>
<sequence>MILQVIGRSLYGLKQASRQWNKKFTEVLFELGFAQSPSDHSLFTVGTGSSFVALLLYVDDMILTGPSVSVINSLKLKLHSFFKLTDLGTMRYFLGIELARSSSGIFICQRQYTLDILSDMGLTNCKPAALPMDPKVHFNFVDGEPLSDATPYRRLVGRLLYLSITRPDISYAIHRLSQFLSAPRTTHMQALTHILRYLKGSPGQGIFYSSSSSLNLQSFSDADWGSDPVTRRSTTGYCIYLGDCLISWKSKKQTTISKSSAEAEYRALSSVSSEIIWLLKILKDLRIPVSCSTLFCDNKAALHIAQNPIFHERTKHIDIDCHFVREYVLKGTIKLLPVSSSNQIADIFTKALPIASFQNLKSKLALIDQSIPT</sequence>
<dbReference type="Pfam" id="PF07727">
    <property type="entry name" value="RVT_2"/>
    <property type="match status" value="1"/>
</dbReference>
<dbReference type="SUPFAM" id="SSF56672">
    <property type="entry name" value="DNA/RNA polymerases"/>
    <property type="match status" value="1"/>
</dbReference>
<proteinExistence type="predicted"/>
<organism evidence="2 3">
    <name type="scientific">Castilleja foliolosa</name>
    <dbReference type="NCBI Taxonomy" id="1961234"/>
    <lineage>
        <taxon>Eukaryota</taxon>
        <taxon>Viridiplantae</taxon>
        <taxon>Streptophyta</taxon>
        <taxon>Embryophyta</taxon>
        <taxon>Tracheophyta</taxon>
        <taxon>Spermatophyta</taxon>
        <taxon>Magnoliopsida</taxon>
        <taxon>eudicotyledons</taxon>
        <taxon>Gunneridae</taxon>
        <taxon>Pentapetalae</taxon>
        <taxon>asterids</taxon>
        <taxon>lamiids</taxon>
        <taxon>Lamiales</taxon>
        <taxon>Orobanchaceae</taxon>
        <taxon>Pedicularideae</taxon>
        <taxon>Castillejinae</taxon>
        <taxon>Castilleja</taxon>
    </lineage>
</organism>
<evidence type="ECO:0000313" key="2">
    <source>
        <dbReference type="EMBL" id="KAL3615224.1"/>
    </source>
</evidence>
<name>A0ABD3BD86_9LAMI</name>
<dbReference type="PANTHER" id="PTHR11439">
    <property type="entry name" value="GAG-POL-RELATED RETROTRANSPOSON"/>
    <property type="match status" value="1"/>
</dbReference>
<gene>
    <name evidence="2" type="ORF">CASFOL_040885</name>
</gene>